<comment type="similarity">
    <text evidence="6">Belongs to the peptidase M48 family.</text>
</comment>
<dbReference type="RefSeq" id="WP_269444821.1">
    <property type="nucleotide sequence ID" value="NZ_CP097463.1"/>
</dbReference>
<evidence type="ECO:0000256" key="7">
    <source>
        <dbReference type="SAM" id="Phobius"/>
    </source>
</evidence>
<accession>A0ABY7K093</accession>
<dbReference type="PANTHER" id="PTHR34978">
    <property type="entry name" value="POSSIBLE SENSOR-TRANSDUCER PROTEIN BLAR"/>
    <property type="match status" value="1"/>
</dbReference>
<dbReference type="InterPro" id="IPR052173">
    <property type="entry name" value="Beta-lactam_resp_regulator"/>
</dbReference>
<feature type="domain" description="Peptidase M48" evidence="8">
    <location>
        <begin position="98"/>
        <end position="178"/>
    </location>
</feature>
<name>A0ABY7K093_9ACTN</name>
<keyword evidence="10" id="KW-1185">Reference proteome</keyword>
<keyword evidence="7" id="KW-0812">Transmembrane</keyword>
<evidence type="ECO:0000256" key="2">
    <source>
        <dbReference type="ARBA" id="ARBA00022723"/>
    </source>
</evidence>
<evidence type="ECO:0000313" key="9">
    <source>
        <dbReference type="EMBL" id="WAX58271.1"/>
    </source>
</evidence>
<dbReference type="CDD" id="cd07326">
    <property type="entry name" value="M56_BlaR1_MecR1_like"/>
    <property type="match status" value="1"/>
</dbReference>
<evidence type="ECO:0000256" key="6">
    <source>
        <dbReference type="RuleBase" id="RU003983"/>
    </source>
</evidence>
<keyword evidence="2" id="KW-0479">Metal-binding</keyword>
<proteinExistence type="inferred from homology"/>
<feature type="transmembrane region" description="Helical" evidence="7">
    <location>
        <begin position="76"/>
        <end position="97"/>
    </location>
</feature>
<protein>
    <submittedName>
        <fullName evidence="9">M56 family metallopeptidase</fullName>
    </submittedName>
</protein>
<feature type="transmembrane region" description="Helical" evidence="7">
    <location>
        <begin position="260"/>
        <end position="285"/>
    </location>
</feature>
<keyword evidence="4 6" id="KW-0862">Zinc</keyword>
<keyword evidence="7" id="KW-0472">Membrane</keyword>
<dbReference type="Gene3D" id="3.30.2010.10">
    <property type="entry name" value="Metalloproteases ('zincins'), catalytic domain"/>
    <property type="match status" value="1"/>
</dbReference>
<dbReference type="PANTHER" id="PTHR34978:SF3">
    <property type="entry name" value="SLR0241 PROTEIN"/>
    <property type="match status" value="1"/>
</dbReference>
<keyword evidence="7" id="KW-1133">Transmembrane helix</keyword>
<keyword evidence="3 6" id="KW-0378">Hydrolase</keyword>
<comment type="cofactor">
    <cofactor evidence="6">
        <name>Zn(2+)</name>
        <dbReference type="ChEBI" id="CHEBI:29105"/>
    </cofactor>
    <text evidence="6">Binds 1 zinc ion per subunit.</text>
</comment>
<gene>
    <name evidence="9" type="ORF">M6B22_05775</name>
</gene>
<evidence type="ECO:0000313" key="10">
    <source>
        <dbReference type="Proteomes" id="UP001164693"/>
    </source>
</evidence>
<reference evidence="9" key="1">
    <citation type="submission" date="2022-05" db="EMBL/GenBank/DDBJ databases">
        <title>Jatrophihabitans sp. SB3-54 whole genome sequence.</title>
        <authorList>
            <person name="Suh M.K."/>
            <person name="Eom M.K."/>
            <person name="Kim J.S."/>
            <person name="Kim H.S."/>
            <person name="Do H.E."/>
            <person name="Shin Y.K."/>
            <person name="Lee J.-S."/>
        </authorList>
    </citation>
    <scope>NUCLEOTIDE SEQUENCE</scope>
    <source>
        <strain evidence="9">SB3-54</strain>
    </source>
</reference>
<sequence>MTPLVLGVLAVLLAGPVPAALSRIGALLRAPRAAITLWQAVALAAVLAGLGAGLAVASQVLLDKRLALPGDLARGFALLVTAVVLGRLLVTAHRVGLRTRQLRRRHRELVDLLADDDAAGVRVVPHETPTAYCLPGFHRSRIVLSDSTLHSLGASELDAVLAHERAHLRARHDLVLEAFTVLNEAFPRVVHSRVALDRVRLLIEILADDAAVRRCGRRALAQALVRLAGGSRPAAALGIGGGDVLWRVHRLAEPARPAPIVAAAAYLAALGVVCLPTALVAVPWLTEVVPRLLG</sequence>
<feature type="transmembrane region" description="Helical" evidence="7">
    <location>
        <begin position="6"/>
        <end position="28"/>
    </location>
</feature>
<dbReference type="Pfam" id="PF01435">
    <property type="entry name" value="Peptidase_M48"/>
    <property type="match status" value="1"/>
</dbReference>
<dbReference type="InterPro" id="IPR001915">
    <property type="entry name" value="Peptidase_M48"/>
</dbReference>
<evidence type="ECO:0000256" key="4">
    <source>
        <dbReference type="ARBA" id="ARBA00022833"/>
    </source>
</evidence>
<dbReference type="Proteomes" id="UP001164693">
    <property type="component" value="Chromosome"/>
</dbReference>
<evidence type="ECO:0000256" key="3">
    <source>
        <dbReference type="ARBA" id="ARBA00022801"/>
    </source>
</evidence>
<keyword evidence="1 6" id="KW-0645">Protease</keyword>
<organism evidence="9 10">
    <name type="scientific">Jatrophihabitans cynanchi</name>
    <dbReference type="NCBI Taxonomy" id="2944128"/>
    <lineage>
        <taxon>Bacteria</taxon>
        <taxon>Bacillati</taxon>
        <taxon>Actinomycetota</taxon>
        <taxon>Actinomycetes</taxon>
        <taxon>Jatrophihabitantales</taxon>
        <taxon>Jatrophihabitantaceae</taxon>
        <taxon>Jatrophihabitans</taxon>
    </lineage>
</organism>
<dbReference type="EMBL" id="CP097463">
    <property type="protein sequence ID" value="WAX58271.1"/>
    <property type="molecule type" value="Genomic_DNA"/>
</dbReference>
<keyword evidence="5 6" id="KW-0482">Metalloprotease</keyword>
<evidence type="ECO:0000259" key="8">
    <source>
        <dbReference type="Pfam" id="PF01435"/>
    </source>
</evidence>
<evidence type="ECO:0000256" key="5">
    <source>
        <dbReference type="ARBA" id="ARBA00023049"/>
    </source>
</evidence>
<evidence type="ECO:0000256" key="1">
    <source>
        <dbReference type="ARBA" id="ARBA00022670"/>
    </source>
</evidence>
<feature type="transmembrane region" description="Helical" evidence="7">
    <location>
        <begin position="35"/>
        <end position="56"/>
    </location>
</feature>